<accession>A0A1Z3MMA6</accession>
<geneLocation type="plasmid" evidence="1">
    <name>p2-OXA</name>
</geneLocation>
<organism evidence="1">
    <name type="scientific">Klebsiella oxytoca</name>
    <dbReference type="NCBI Taxonomy" id="571"/>
    <lineage>
        <taxon>Bacteria</taxon>
        <taxon>Pseudomonadati</taxon>
        <taxon>Pseudomonadota</taxon>
        <taxon>Gammaproteobacteria</taxon>
        <taxon>Enterobacterales</taxon>
        <taxon>Enterobacteriaceae</taxon>
        <taxon>Klebsiella/Raoultella group</taxon>
        <taxon>Klebsiella</taxon>
    </lineage>
</organism>
<protein>
    <submittedName>
        <fullName evidence="1">Uncharacterized protein</fullName>
    </submittedName>
</protein>
<dbReference type="AlphaFoldDB" id="A0A1Z3MMA6"/>
<sequence>MSSPFSERCDYFSVGFLRRRKEPSPAGIACERLLSRLS</sequence>
<reference evidence="1" key="1">
    <citation type="submission" date="2017-04" db="EMBL/GenBank/DDBJ databases">
        <title>First report of Klebsiella oxytoca strain simultaneously producing NDM-1, IMP-4 and KPC-2 carbapenemases.</title>
        <authorList>
            <person name="Wang J."/>
            <person name="Li J."/>
            <person name="Yuan M."/>
            <person name="Chen H."/>
            <person name="Jia Y."/>
            <person name="Zhu X."/>
            <person name="Bai L."/>
            <person name="Bai X."/>
            <person name="Fanning S."/>
        </authorList>
    </citation>
    <scope>NUCLEOTIDE SEQUENCE</scope>
    <source>
        <strain evidence="1">PKOX3</strain>
        <plasmid evidence="1">p2-OXA</plasmid>
    </source>
</reference>
<dbReference type="EMBL" id="KY913898">
    <property type="protein sequence ID" value="ASD48946.1"/>
    <property type="molecule type" value="Genomic_DNA"/>
</dbReference>
<evidence type="ECO:0000313" key="1">
    <source>
        <dbReference type="EMBL" id="ASD48946.1"/>
    </source>
</evidence>
<proteinExistence type="predicted"/>
<keyword evidence="1" id="KW-0614">Plasmid</keyword>
<name>A0A1Z3MMA6_KLEOX</name>